<name>A0A5K0YAR4_9MAGN</name>
<dbReference type="AlphaFoldDB" id="A0A5K0YAR4"/>
<organism evidence="1">
    <name type="scientific">Nymphaea colorata</name>
    <name type="common">pocket water lily</name>
    <dbReference type="NCBI Taxonomy" id="210225"/>
    <lineage>
        <taxon>Eukaryota</taxon>
        <taxon>Viridiplantae</taxon>
        <taxon>Streptophyta</taxon>
        <taxon>Embryophyta</taxon>
        <taxon>Tracheophyta</taxon>
        <taxon>Spermatophyta</taxon>
        <taxon>Magnoliopsida</taxon>
        <taxon>Nymphaeales</taxon>
        <taxon>Nymphaeaceae</taxon>
        <taxon>Nymphaea</taxon>
    </lineage>
</organism>
<protein>
    <submittedName>
        <fullName evidence="1">Uncharacterized protein</fullName>
    </submittedName>
</protein>
<accession>A0A5K0YAR4</accession>
<reference evidence="1" key="1">
    <citation type="submission" date="2019-09" db="EMBL/GenBank/DDBJ databases">
        <authorList>
            <person name="Zhang L."/>
        </authorList>
    </citation>
    <scope>NUCLEOTIDE SEQUENCE</scope>
</reference>
<evidence type="ECO:0000313" key="1">
    <source>
        <dbReference type="EMBL" id="VVV74936.1"/>
    </source>
</evidence>
<proteinExistence type="predicted"/>
<dbReference type="EMBL" id="LR721777">
    <property type="protein sequence ID" value="VVV74936.1"/>
    <property type="molecule type" value="Genomic_DNA"/>
</dbReference>
<gene>
    <name evidence="1" type="ORF">NYM_LOCUS7857</name>
</gene>
<sequence>MESYIEDNSVQNMLDVSVQMRCKKSFKLMKECVGDMWSIKPSSSRQYE</sequence>